<feature type="compositionally biased region" description="Basic residues" evidence="1">
    <location>
        <begin position="90"/>
        <end position="104"/>
    </location>
</feature>
<dbReference type="Proteomes" id="UP000799437">
    <property type="component" value="Unassembled WGS sequence"/>
</dbReference>
<sequence length="191" mass="20967">MSWMHADQLDILWGIVQPPVPLMDTSGTTTIAQASTLRAETIPTSAEPTGDEDESAIHLDGRSSGPTNGVATRLRSTEASSPGANMTRSLPKRKSKGRPRKTLRKGNLPDEEDANKSRLQHHERQKLEPRPTQSAPRRSSRIAAKTSSAKINTLPDLAPTRKRKRAHTCDQASTDVSRTTFALTATKKRRI</sequence>
<dbReference type="EMBL" id="ML996579">
    <property type="protein sequence ID" value="KAF2754850.1"/>
    <property type="molecule type" value="Genomic_DNA"/>
</dbReference>
<dbReference type="GeneID" id="54480241"/>
<evidence type="ECO:0000256" key="1">
    <source>
        <dbReference type="SAM" id="MobiDB-lite"/>
    </source>
</evidence>
<dbReference type="AlphaFoldDB" id="A0A6A6VYU0"/>
<feature type="compositionally biased region" description="Polar residues" evidence="1">
    <location>
        <begin position="170"/>
        <end position="183"/>
    </location>
</feature>
<evidence type="ECO:0000313" key="3">
    <source>
        <dbReference type="Proteomes" id="UP000799437"/>
    </source>
</evidence>
<feature type="compositionally biased region" description="Basic and acidic residues" evidence="1">
    <location>
        <begin position="114"/>
        <end position="129"/>
    </location>
</feature>
<evidence type="ECO:0000313" key="2">
    <source>
        <dbReference type="EMBL" id="KAF2754850.1"/>
    </source>
</evidence>
<protein>
    <submittedName>
        <fullName evidence="2">Uncharacterized protein</fullName>
    </submittedName>
</protein>
<name>A0A6A6VYU0_9PEZI</name>
<feature type="region of interest" description="Disordered" evidence="1">
    <location>
        <begin position="36"/>
        <end position="191"/>
    </location>
</feature>
<gene>
    <name evidence="2" type="ORF">EJ05DRAFT_136160</name>
</gene>
<dbReference type="RefSeq" id="XP_033597301.1">
    <property type="nucleotide sequence ID" value="XM_033739187.1"/>
</dbReference>
<organism evidence="2 3">
    <name type="scientific">Pseudovirgaria hyperparasitica</name>
    <dbReference type="NCBI Taxonomy" id="470096"/>
    <lineage>
        <taxon>Eukaryota</taxon>
        <taxon>Fungi</taxon>
        <taxon>Dikarya</taxon>
        <taxon>Ascomycota</taxon>
        <taxon>Pezizomycotina</taxon>
        <taxon>Dothideomycetes</taxon>
        <taxon>Dothideomycetes incertae sedis</taxon>
        <taxon>Acrospermales</taxon>
        <taxon>Acrospermaceae</taxon>
        <taxon>Pseudovirgaria</taxon>
    </lineage>
</organism>
<feature type="compositionally biased region" description="Polar residues" evidence="1">
    <location>
        <begin position="77"/>
        <end position="88"/>
    </location>
</feature>
<feature type="compositionally biased region" description="Polar residues" evidence="1">
    <location>
        <begin position="36"/>
        <end position="47"/>
    </location>
</feature>
<keyword evidence="3" id="KW-1185">Reference proteome</keyword>
<reference evidence="2" key="1">
    <citation type="journal article" date="2020" name="Stud. Mycol.">
        <title>101 Dothideomycetes genomes: a test case for predicting lifestyles and emergence of pathogens.</title>
        <authorList>
            <person name="Haridas S."/>
            <person name="Albert R."/>
            <person name="Binder M."/>
            <person name="Bloem J."/>
            <person name="Labutti K."/>
            <person name="Salamov A."/>
            <person name="Andreopoulos B."/>
            <person name="Baker S."/>
            <person name="Barry K."/>
            <person name="Bills G."/>
            <person name="Bluhm B."/>
            <person name="Cannon C."/>
            <person name="Castanera R."/>
            <person name="Culley D."/>
            <person name="Daum C."/>
            <person name="Ezra D."/>
            <person name="Gonzalez J."/>
            <person name="Henrissat B."/>
            <person name="Kuo A."/>
            <person name="Liang C."/>
            <person name="Lipzen A."/>
            <person name="Lutzoni F."/>
            <person name="Magnuson J."/>
            <person name="Mondo S."/>
            <person name="Nolan M."/>
            <person name="Ohm R."/>
            <person name="Pangilinan J."/>
            <person name="Park H.-J."/>
            <person name="Ramirez L."/>
            <person name="Alfaro M."/>
            <person name="Sun H."/>
            <person name="Tritt A."/>
            <person name="Yoshinaga Y."/>
            <person name="Zwiers L.-H."/>
            <person name="Turgeon B."/>
            <person name="Goodwin S."/>
            <person name="Spatafora J."/>
            <person name="Crous P."/>
            <person name="Grigoriev I."/>
        </authorList>
    </citation>
    <scope>NUCLEOTIDE SEQUENCE</scope>
    <source>
        <strain evidence="2">CBS 121739</strain>
    </source>
</reference>
<accession>A0A6A6VYU0</accession>
<proteinExistence type="predicted"/>